<gene>
    <name evidence="1" type="ORF">POT9AD_2533</name>
</gene>
<dbReference type="EMBL" id="LR130779">
    <property type="protein sequence ID" value="VDN63508.1"/>
    <property type="molecule type" value="Genomic_DNA"/>
</dbReference>
<organism evidence="1">
    <name type="scientific">Ectopseudomonas oleovorans</name>
    <name type="common">Pseudomonas oleovorans</name>
    <dbReference type="NCBI Taxonomy" id="301"/>
    <lineage>
        <taxon>Bacteria</taxon>
        <taxon>Pseudomonadati</taxon>
        <taxon>Pseudomonadota</taxon>
        <taxon>Gammaproteobacteria</taxon>
        <taxon>Pseudomonadales</taxon>
        <taxon>Pseudomonadaceae</taxon>
        <taxon>Ectopseudomonas</taxon>
    </lineage>
</organism>
<dbReference type="AlphaFoldDB" id="A0A653B518"/>
<protein>
    <submittedName>
        <fullName evidence="1">FAD/FMN-containing dehydrogenase</fullName>
    </submittedName>
</protein>
<sequence length="156" mass="17396">MKAATLLLLCLLSSVALAMEPGERLAPWTLLDQFDAPYTLNDETHILLVARDMDGAKLVNAALEGQPKGYLQQRQAVFLADISRMPSVIATLFALPKMRDYNYRILLDRNARIAPRYPAGEGEVLWLQLEDGQLLEQKVFKDATTLKQALDSVQAP</sequence>
<accession>A0A653B518</accession>
<proteinExistence type="predicted"/>
<reference evidence="1" key="1">
    <citation type="submission" date="2018-11" db="EMBL/GenBank/DDBJ databases">
        <authorList>
            <consortium name="Genoscope - CEA"/>
            <person name="William W."/>
        </authorList>
    </citation>
    <scope>NUCLEOTIDE SEQUENCE [LARGE SCALE GENOMIC DNA]</scope>
    <source>
        <strain evidence="1">T9AD</strain>
    </source>
</reference>
<evidence type="ECO:0000313" key="1">
    <source>
        <dbReference type="EMBL" id="VDN63508.1"/>
    </source>
</evidence>
<name>A0A653B518_ECTOL</name>
<dbReference type="OrthoDB" id="5786920at2"/>